<keyword evidence="2" id="KW-1185">Reference proteome</keyword>
<dbReference type="AlphaFoldDB" id="N1PDC6"/>
<dbReference type="EMBL" id="KB446543">
    <property type="protein sequence ID" value="EME40603.1"/>
    <property type="molecule type" value="Genomic_DNA"/>
</dbReference>
<dbReference type="HOGENOM" id="CLU_2867627_0_0_1"/>
<protein>
    <submittedName>
        <fullName evidence="1">Uncharacterized protein</fullName>
    </submittedName>
</protein>
<accession>N1PDC6</accession>
<reference evidence="2" key="1">
    <citation type="journal article" date="2012" name="PLoS Genet.">
        <title>The genomes of the fungal plant pathogens Cladosporium fulvum and Dothistroma septosporum reveal adaptation to different hosts and lifestyles but also signatures of common ancestry.</title>
        <authorList>
            <person name="de Wit P.J.G.M."/>
            <person name="van der Burgt A."/>
            <person name="Oekmen B."/>
            <person name="Stergiopoulos I."/>
            <person name="Abd-Elsalam K.A."/>
            <person name="Aerts A.L."/>
            <person name="Bahkali A.H."/>
            <person name="Beenen H.G."/>
            <person name="Chettri P."/>
            <person name="Cox M.P."/>
            <person name="Datema E."/>
            <person name="de Vries R.P."/>
            <person name="Dhillon B."/>
            <person name="Ganley A.R."/>
            <person name="Griffiths S.A."/>
            <person name="Guo Y."/>
            <person name="Hamelin R.C."/>
            <person name="Henrissat B."/>
            <person name="Kabir M.S."/>
            <person name="Jashni M.K."/>
            <person name="Kema G."/>
            <person name="Klaubauf S."/>
            <person name="Lapidus A."/>
            <person name="Levasseur A."/>
            <person name="Lindquist E."/>
            <person name="Mehrabi R."/>
            <person name="Ohm R.A."/>
            <person name="Owen T.J."/>
            <person name="Salamov A."/>
            <person name="Schwelm A."/>
            <person name="Schijlen E."/>
            <person name="Sun H."/>
            <person name="van den Burg H.A."/>
            <person name="van Ham R.C.H.J."/>
            <person name="Zhang S."/>
            <person name="Goodwin S.B."/>
            <person name="Grigoriev I.V."/>
            <person name="Collemare J."/>
            <person name="Bradshaw R.E."/>
        </authorList>
    </citation>
    <scope>NUCLEOTIDE SEQUENCE [LARGE SCALE GENOMIC DNA]</scope>
    <source>
        <strain evidence="2">NZE10 / CBS 128990</strain>
    </source>
</reference>
<evidence type="ECO:0000313" key="2">
    <source>
        <dbReference type="Proteomes" id="UP000016933"/>
    </source>
</evidence>
<evidence type="ECO:0000313" key="1">
    <source>
        <dbReference type="EMBL" id="EME40603.1"/>
    </source>
</evidence>
<gene>
    <name evidence="1" type="ORF">DOTSEDRAFT_74222</name>
</gene>
<proteinExistence type="predicted"/>
<dbReference type="Proteomes" id="UP000016933">
    <property type="component" value="Unassembled WGS sequence"/>
</dbReference>
<reference evidence="1 2" key="2">
    <citation type="journal article" date="2012" name="PLoS Pathog.">
        <title>Diverse lifestyles and strategies of plant pathogenesis encoded in the genomes of eighteen Dothideomycetes fungi.</title>
        <authorList>
            <person name="Ohm R.A."/>
            <person name="Feau N."/>
            <person name="Henrissat B."/>
            <person name="Schoch C.L."/>
            <person name="Horwitz B.A."/>
            <person name="Barry K.W."/>
            <person name="Condon B.J."/>
            <person name="Copeland A.C."/>
            <person name="Dhillon B."/>
            <person name="Glaser F."/>
            <person name="Hesse C.N."/>
            <person name="Kosti I."/>
            <person name="LaButti K."/>
            <person name="Lindquist E.A."/>
            <person name="Lucas S."/>
            <person name="Salamov A.A."/>
            <person name="Bradshaw R.E."/>
            <person name="Ciuffetti L."/>
            <person name="Hamelin R.C."/>
            <person name="Kema G.H.J."/>
            <person name="Lawrence C."/>
            <person name="Scott J.A."/>
            <person name="Spatafora J.W."/>
            <person name="Turgeon B.G."/>
            <person name="de Wit P.J.G.M."/>
            <person name="Zhong S."/>
            <person name="Goodwin S.B."/>
            <person name="Grigoriev I.V."/>
        </authorList>
    </citation>
    <scope>NUCLEOTIDE SEQUENCE [LARGE SCALE GENOMIC DNA]</scope>
    <source>
        <strain evidence="2">NZE10 / CBS 128990</strain>
    </source>
</reference>
<sequence length="64" mass="6980">MLIPRPPSHPSMASTASSITCSSRSTSLAHLNFTTLQKQEDDDTEQVEGRLLGPNAQLIDHYLA</sequence>
<name>N1PDC6_DOTSN</name>
<organism evidence="1 2">
    <name type="scientific">Dothistroma septosporum (strain NZE10 / CBS 128990)</name>
    <name type="common">Red band needle blight fungus</name>
    <name type="synonym">Mycosphaerella pini</name>
    <dbReference type="NCBI Taxonomy" id="675120"/>
    <lineage>
        <taxon>Eukaryota</taxon>
        <taxon>Fungi</taxon>
        <taxon>Dikarya</taxon>
        <taxon>Ascomycota</taxon>
        <taxon>Pezizomycotina</taxon>
        <taxon>Dothideomycetes</taxon>
        <taxon>Dothideomycetidae</taxon>
        <taxon>Mycosphaerellales</taxon>
        <taxon>Mycosphaerellaceae</taxon>
        <taxon>Dothistroma</taxon>
    </lineage>
</organism>